<comment type="similarity">
    <text evidence="3">Belongs to the class-II pyridoxal-phosphate-dependent aminotransferase family. Histidinol-phosphate aminotransferase subfamily.</text>
</comment>
<evidence type="ECO:0000256" key="1">
    <source>
        <dbReference type="ARBA" id="ARBA00001933"/>
    </source>
</evidence>
<evidence type="ECO:0000256" key="6">
    <source>
        <dbReference type="ARBA" id="ARBA00022605"/>
    </source>
</evidence>
<keyword evidence="7" id="KW-0808">Transferase</keyword>
<sequence>MFKRLPQFYEEPDVGYRVYRLHFNENLFLPEEYYRLILGDIESWEARFYTQPNNTSLAAKIEGHMGLPEGSVVITAGADDGLRIAVQLLHYAEERRLVVLEPTYSMPRILADQLGVEYVQLPYKPDLGLDVDEVVRRARGGAVYVCSPNNPTGHVVKELAELASRLDGLLIYDAAYAEFAGMWRPELYEYGNVVEARTFSKAWGLAGLRVGYLVARRELASALKALAYPHPISSYSAKAVERALEHENYVRRSVEEMREVRGRVASRLPLDKYVGEGNFITLKLDDAEEIAEALYRRGFAVRALGGRPLCRSCLRFTVAPMDVMEKFLAALGETIGIKLI</sequence>
<evidence type="ECO:0000256" key="10">
    <source>
        <dbReference type="ARBA" id="ARBA00047481"/>
    </source>
</evidence>
<dbReference type="Proteomes" id="UP000008138">
    <property type="component" value="Chromosome"/>
</dbReference>
<evidence type="ECO:0000256" key="11">
    <source>
        <dbReference type="RuleBase" id="RU003693"/>
    </source>
</evidence>
<evidence type="ECO:0000313" key="13">
    <source>
        <dbReference type="EMBL" id="AEA12078.1"/>
    </source>
</evidence>
<dbReference type="PANTHER" id="PTHR43643">
    <property type="entry name" value="HISTIDINOL-PHOSPHATE AMINOTRANSFERASE 2"/>
    <property type="match status" value="1"/>
</dbReference>
<dbReference type="Gene3D" id="3.40.640.10">
    <property type="entry name" value="Type I PLP-dependent aspartate aminotransferase-like (Major domain)"/>
    <property type="match status" value="1"/>
</dbReference>
<keyword evidence="8 11" id="KW-0663">Pyridoxal phosphate</keyword>
<proteinExistence type="inferred from homology"/>
<keyword evidence="9" id="KW-0368">Histidine biosynthesis</keyword>
<protein>
    <recommendedName>
        <fullName evidence="4">histidinol-phosphate transaminase</fullName>
        <ecNumber evidence="4">2.6.1.9</ecNumber>
    </recommendedName>
</protein>
<dbReference type="CDD" id="cd00609">
    <property type="entry name" value="AAT_like"/>
    <property type="match status" value="1"/>
</dbReference>
<dbReference type="InterPro" id="IPR050106">
    <property type="entry name" value="HistidinolP_aminotransfase"/>
</dbReference>
<comment type="pathway">
    <text evidence="2">Amino-acid biosynthesis; L-histidine biosynthesis; L-histidine from 5-phospho-alpha-D-ribose 1-diphosphate: step 7/9.</text>
</comment>
<dbReference type="InterPro" id="IPR015421">
    <property type="entry name" value="PyrdxlP-dep_Trfase_major"/>
</dbReference>
<dbReference type="InterPro" id="IPR015424">
    <property type="entry name" value="PyrdxlP-dep_Trfase"/>
</dbReference>
<evidence type="ECO:0000256" key="7">
    <source>
        <dbReference type="ARBA" id="ARBA00022679"/>
    </source>
</evidence>
<keyword evidence="6" id="KW-0028">Amino-acid biosynthesis</keyword>
<dbReference type="EMBL" id="CP002590">
    <property type="protein sequence ID" value="AEA12078.1"/>
    <property type="molecule type" value="Genomic_DNA"/>
</dbReference>
<evidence type="ECO:0000256" key="3">
    <source>
        <dbReference type="ARBA" id="ARBA00007970"/>
    </source>
</evidence>
<evidence type="ECO:0000256" key="5">
    <source>
        <dbReference type="ARBA" id="ARBA00022576"/>
    </source>
</evidence>
<keyword evidence="14" id="KW-1185">Reference proteome</keyword>
<organism evidence="13 14">
    <name type="scientific">Thermoproteus uzoniensis (strain 768-20)</name>
    <dbReference type="NCBI Taxonomy" id="999630"/>
    <lineage>
        <taxon>Archaea</taxon>
        <taxon>Thermoproteota</taxon>
        <taxon>Thermoprotei</taxon>
        <taxon>Thermoproteales</taxon>
        <taxon>Thermoproteaceae</taxon>
        <taxon>Thermoproteus</taxon>
    </lineage>
</organism>
<dbReference type="RefSeq" id="WP_013679414.1">
    <property type="nucleotide sequence ID" value="NC_015315.1"/>
</dbReference>
<dbReference type="SUPFAM" id="SSF53383">
    <property type="entry name" value="PLP-dependent transferases"/>
    <property type="match status" value="1"/>
</dbReference>
<dbReference type="AlphaFoldDB" id="F2L422"/>
<accession>F2L422</accession>
<dbReference type="InterPro" id="IPR004839">
    <property type="entry name" value="Aminotransferase_I/II_large"/>
</dbReference>
<dbReference type="Pfam" id="PF00155">
    <property type="entry name" value="Aminotran_1_2"/>
    <property type="match status" value="1"/>
</dbReference>
<dbReference type="InterPro" id="IPR001917">
    <property type="entry name" value="Aminotrans_II_pyridoxalP_BS"/>
</dbReference>
<dbReference type="GO" id="GO:0004400">
    <property type="term" value="F:histidinol-phosphate transaminase activity"/>
    <property type="evidence" value="ECO:0007669"/>
    <property type="project" value="UniProtKB-EC"/>
</dbReference>
<evidence type="ECO:0000256" key="8">
    <source>
        <dbReference type="ARBA" id="ARBA00022898"/>
    </source>
</evidence>
<dbReference type="eggNOG" id="arCOG04273">
    <property type="taxonomic scope" value="Archaea"/>
</dbReference>
<dbReference type="OrthoDB" id="9929at2157"/>
<dbReference type="EC" id="2.6.1.9" evidence="4"/>
<comment type="catalytic activity">
    <reaction evidence="10">
        <text>L-histidinol phosphate + 2-oxoglutarate = 3-(imidazol-4-yl)-2-oxopropyl phosphate + L-glutamate</text>
        <dbReference type="Rhea" id="RHEA:23744"/>
        <dbReference type="ChEBI" id="CHEBI:16810"/>
        <dbReference type="ChEBI" id="CHEBI:29985"/>
        <dbReference type="ChEBI" id="CHEBI:57766"/>
        <dbReference type="ChEBI" id="CHEBI:57980"/>
        <dbReference type="EC" id="2.6.1.9"/>
    </reaction>
</comment>
<dbReference type="PROSITE" id="PS00599">
    <property type="entry name" value="AA_TRANSFER_CLASS_2"/>
    <property type="match status" value="1"/>
</dbReference>
<dbReference type="Gene3D" id="3.90.1150.10">
    <property type="entry name" value="Aspartate Aminotransferase, domain 1"/>
    <property type="match status" value="1"/>
</dbReference>
<dbReference type="GO" id="GO:0030170">
    <property type="term" value="F:pyridoxal phosphate binding"/>
    <property type="evidence" value="ECO:0007669"/>
    <property type="project" value="InterPro"/>
</dbReference>
<evidence type="ECO:0000259" key="12">
    <source>
        <dbReference type="Pfam" id="PF00155"/>
    </source>
</evidence>
<dbReference type="STRING" id="999630.TUZN_0584"/>
<evidence type="ECO:0000256" key="9">
    <source>
        <dbReference type="ARBA" id="ARBA00023102"/>
    </source>
</evidence>
<evidence type="ECO:0000313" key="14">
    <source>
        <dbReference type="Proteomes" id="UP000008138"/>
    </source>
</evidence>
<dbReference type="InterPro" id="IPR015422">
    <property type="entry name" value="PyrdxlP-dep_Trfase_small"/>
</dbReference>
<reference key="2">
    <citation type="submission" date="2011-03" db="EMBL/GenBank/DDBJ databases">
        <title>Complete genome sequence of the thermoacidophilic crenarchaeon Thermoproteus uzoniensis 768-20.</title>
        <authorList>
            <person name="Mardanov A.V."/>
            <person name="Gumerov V.M."/>
            <person name="Beletsky A.V."/>
            <person name="Prokofeva M.I."/>
            <person name="Bonch-Osmolovskaya E.A."/>
            <person name="Ravin N.V."/>
            <person name="Skryabin K.G."/>
        </authorList>
    </citation>
    <scope>NUCLEOTIDE SEQUENCE</scope>
    <source>
        <strain>768-20</strain>
    </source>
</reference>
<dbReference type="KEGG" id="tuz:TUZN_0584"/>
<evidence type="ECO:0000256" key="4">
    <source>
        <dbReference type="ARBA" id="ARBA00012748"/>
    </source>
</evidence>
<gene>
    <name evidence="13" type="ordered locus">TUZN_0584</name>
</gene>
<comment type="cofactor">
    <cofactor evidence="1 11">
        <name>pyridoxal 5'-phosphate</name>
        <dbReference type="ChEBI" id="CHEBI:597326"/>
    </cofactor>
</comment>
<reference evidence="13 14" key="1">
    <citation type="journal article" date="2011" name="J. Bacteriol.">
        <title>Complete genome sequence of the thermoacidophilic crenarchaeon Thermoproteus uzoniensis 768-20.</title>
        <authorList>
            <person name="Mardanov A.V."/>
            <person name="Gumerov V.M."/>
            <person name="Beletsky A.V."/>
            <person name="Prokofeva M.I."/>
            <person name="Bonch-Osmolovskaya E.A."/>
            <person name="Ravin N.V."/>
            <person name="Skryabin K.G."/>
        </authorList>
    </citation>
    <scope>NUCLEOTIDE SEQUENCE [LARGE SCALE GENOMIC DNA]</scope>
    <source>
        <strain evidence="13 14">768-20</strain>
    </source>
</reference>
<feature type="domain" description="Aminotransferase class I/classII large" evidence="12">
    <location>
        <begin position="63"/>
        <end position="325"/>
    </location>
</feature>
<dbReference type="HOGENOM" id="CLU_017584_3_1_2"/>
<evidence type="ECO:0000256" key="2">
    <source>
        <dbReference type="ARBA" id="ARBA00005011"/>
    </source>
</evidence>
<dbReference type="GeneID" id="10360127"/>
<dbReference type="GO" id="GO:0000105">
    <property type="term" value="P:L-histidine biosynthetic process"/>
    <property type="evidence" value="ECO:0007669"/>
    <property type="project" value="UniProtKB-KW"/>
</dbReference>
<keyword evidence="5 13" id="KW-0032">Aminotransferase</keyword>
<dbReference type="PANTHER" id="PTHR43643:SF6">
    <property type="entry name" value="HISTIDINOL-PHOSPHATE AMINOTRANSFERASE"/>
    <property type="match status" value="1"/>
</dbReference>
<name>F2L422_THEU7</name>